<gene>
    <name evidence="1" type="ORF">K1T71_012247</name>
</gene>
<protein>
    <submittedName>
        <fullName evidence="1">Uncharacterized protein</fullName>
    </submittedName>
</protein>
<reference evidence="1 2" key="1">
    <citation type="journal article" date="2021" name="Front. Genet.">
        <title>Chromosome-Level Genome Assembly Reveals Significant Gene Expansion in the Toll and IMD Signaling Pathways of Dendrolimus kikuchii.</title>
        <authorList>
            <person name="Zhou J."/>
            <person name="Wu P."/>
            <person name="Xiong Z."/>
            <person name="Liu N."/>
            <person name="Zhao N."/>
            <person name="Ji M."/>
            <person name="Qiu Y."/>
            <person name="Yang B."/>
        </authorList>
    </citation>
    <scope>NUCLEOTIDE SEQUENCE [LARGE SCALE GENOMIC DNA]</scope>
    <source>
        <strain evidence="1">Ann1</strain>
    </source>
</reference>
<dbReference type="EMBL" id="CM034408">
    <property type="protein sequence ID" value="KAJ0172274.1"/>
    <property type="molecule type" value="Genomic_DNA"/>
</dbReference>
<evidence type="ECO:0000313" key="2">
    <source>
        <dbReference type="Proteomes" id="UP000824533"/>
    </source>
</evidence>
<evidence type="ECO:0000313" key="1">
    <source>
        <dbReference type="EMBL" id="KAJ0172274.1"/>
    </source>
</evidence>
<accession>A0ACC1CL05</accession>
<sequence>MCEKRTRKIKKGSQVARLREARRLQRIQRLTTPPMNEEPAPVPCPQVVDKAAQKRVILELAWKTVALMQKNRLIQQKIIALQKETSEFIASVMNNPENRQRYLEHARIYGVPSYAQMQPLGEPNNNLPLKLEPNV</sequence>
<keyword evidence="2" id="KW-1185">Reference proteome</keyword>
<comment type="caution">
    <text evidence="1">The sequence shown here is derived from an EMBL/GenBank/DDBJ whole genome shotgun (WGS) entry which is preliminary data.</text>
</comment>
<proteinExistence type="predicted"/>
<dbReference type="Proteomes" id="UP000824533">
    <property type="component" value="Linkage Group LG22"/>
</dbReference>
<name>A0ACC1CL05_9NEOP</name>
<organism evidence="1 2">
    <name type="scientific">Dendrolimus kikuchii</name>
    <dbReference type="NCBI Taxonomy" id="765133"/>
    <lineage>
        <taxon>Eukaryota</taxon>
        <taxon>Metazoa</taxon>
        <taxon>Ecdysozoa</taxon>
        <taxon>Arthropoda</taxon>
        <taxon>Hexapoda</taxon>
        <taxon>Insecta</taxon>
        <taxon>Pterygota</taxon>
        <taxon>Neoptera</taxon>
        <taxon>Endopterygota</taxon>
        <taxon>Lepidoptera</taxon>
        <taxon>Glossata</taxon>
        <taxon>Ditrysia</taxon>
        <taxon>Bombycoidea</taxon>
        <taxon>Lasiocampidae</taxon>
        <taxon>Dendrolimus</taxon>
    </lineage>
</organism>